<dbReference type="Proteomes" id="UP001199260">
    <property type="component" value="Unassembled WGS sequence"/>
</dbReference>
<keyword evidence="1" id="KW-0812">Transmembrane</keyword>
<sequence>MTHGFRDSPDGLRYEEHISWPMRLFVAVIGLAMFLIPVPFLQHGHWGLPWWQLLLLAVCITLPVLLGVFFLCLACGRCLRLHFDQRQRCLVRHGRLLLPPRAIPYADIEPPKVLERSSEDGPYYVLGLRVQGERAMQLSSFGLQSEAQVWCHRIADELQQRSS</sequence>
<reference evidence="2 3" key="1">
    <citation type="submission" date="2021-11" db="EMBL/GenBank/DDBJ databases">
        <title>Genome sequence.</title>
        <authorList>
            <person name="Sun Q."/>
        </authorList>
    </citation>
    <scope>NUCLEOTIDE SEQUENCE [LARGE SCALE GENOMIC DNA]</scope>
    <source>
        <strain evidence="2 3">KCTC 12005</strain>
    </source>
</reference>
<feature type="transmembrane region" description="Helical" evidence="1">
    <location>
        <begin position="20"/>
        <end position="41"/>
    </location>
</feature>
<keyword evidence="3" id="KW-1185">Reference proteome</keyword>
<accession>A0AAW4XXY6</accession>
<feature type="transmembrane region" description="Helical" evidence="1">
    <location>
        <begin position="53"/>
        <end position="76"/>
    </location>
</feature>
<gene>
    <name evidence="2" type="ORF">LPW39_14060</name>
</gene>
<proteinExistence type="predicted"/>
<comment type="caution">
    <text evidence="2">The sequence shown here is derived from an EMBL/GenBank/DDBJ whole genome shotgun (WGS) entry which is preliminary data.</text>
</comment>
<protein>
    <recommendedName>
        <fullName evidence="4">DUF2244 domain-containing protein</fullName>
    </recommendedName>
</protein>
<keyword evidence="1" id="KW-1133">Transmembrane helix</keyword>
<name>A0AAW4XXY6_9BURK</name>
<dbReference type="AlphaFoldDB" id="A0AAW4XXY6"/>
<evidence type="ECO:0000313" key="3">
    <source>
        <dbReference type="Proteomes" id="UP001199260"/>
    </source>
</evidence>
<evidence type="ECO:0008006" key="4">
    <source>
        <dbReference type="Google" id="ProtNLM"/>
    </source>
</evidence>
<organism evidence="2 3">
    <name type="scientific">Comamonas koreensis</name>
    <dbReference type="NCBI Taxonomy" id="160825"/>
    <lineage>
        <taxon>Bacteria</taxon>
        <taxon>Pseudomonadati</taxon>
        <taxon>Pseudomonadota</taxon>
        <taxon>Betaproteobacteria</taxon>
        <taxon>Burkholderiales</taxon>
        <taxon>Comamonadaceae</taxon>
        <taxon>Comamonas</taxon>
    </lineage>
</organism>
<dbReference type="EMBL" id="JAJNCT010000018">
    <property type="protein sequence ID" value="MCD2166255.1"/>
    <property type="molecule type" value="Genomic_DNA"/>
</dbReference>
<keyword evidence="1" id="KW-0472">Membrane</keyword>
<evidence type="ECO:0000313" key="2">
    <source>
        <dbReference type="EMBL" id="MCD2166255.1"/>
    </source>
</evidence>
<dbReference type="RefSeq" id="WP_230776108.1">
    <property type="nucleotide sequence ID" value="NZ_JAJNCT010000018.1"/>
</dbReference>
<evidence type="ECO:0000256" key="1">
    <source>
        <dbReference type="SAM" id="Phobius"/>
    </source>
</evidence>